<feature type="transmembrane region" description="Helical" evidence="1">
    <location>
        <begin position="277"/>
        <end position="296"/>
    </location>
</feature>
<dbReference type="RefSeq" id="WP_079601333.1">
    <property type="nucleotide sequence ID" value="NZ_LT670817.1"/>
</dbReference>
<feature type="domain" description="Acyltransferase 3" evidence="2">
    <location>
        <begin position="29"/>
        <end position="358"/>
    </location>
</feature>
<dbReference type="AlphaFoldDB" id="A0A1M5LQW7"/>
<accession>A0A1M5LQW7</accession>
<feature type="transmembrane region" description="Helical" evidence="1">
    <location>
        <begin position="376"/>
        <end position="396"/>
    </location>
</feature>
<dbReference type="InterPro" id="IPR043968">
    <property type="entry name" value="SGNH"/>
</dbReference>
<evidence type="ECO:0000259" key="3">
    <source>
        <dbReference type="Pfam" id="PF19040"/>
    </source>
</evidence>
<feature type="transmembrane region" description="Helical" evidence="1">
    <location>
        <begin position="249"/>
        <end position="271"/>
    </location>
</feature>
<keyword evidence="4" id="KW-0808">Transferase</keyword>
<dbReference type="Pfam" id="PF19040">
    <property type="entry name" value="SGNH"/>
    <property type="match status" value="1"/>
</dbReference>
<protein>
    <submittedName>
        <fullName evidence="4">Peptidoglycan/LPS O-acetylase OafA/YrhL, contains acyltransferase and SGNH-hydrolase domains</fullName>
    </submittedName>
</protein>
<dbReference type="GO" id="GO:0016020">
    <property type="term" value="C:membrane"/>
    <property type="evidence" value="ECO:0007669"/>
    <property type="project" value="TreeGrafter"/>
</dbReference>
<dbReference type="InterPro" id="IPR002656">
    <property type="entry name" value="Acyl_transf_3_dom"/>
</dbReference>
<dbReference type="EMBL" id="LT670817">
    <property type="protein sequence ID" value="SHG67431.1"/>
    <property type="molecule type" value="Genomic_DNA"/>
</dbReference>
<dbReference type="Pfam" id="PF01757">
    <property type="entry name" value="Acyl_transf_3"/>
    <property type="match status" value="1"/>
</dbReference>
<evidence type="ECO:0000313" key="5">
    <source>
        <dbReference type="Proteomes" id="UP000189796"/>
    </source>
</evidence>
<keyword evidence="1" id="KW-1133">Transmembrane helix</keyword>
<keyword evidence="1" id="KW-0812">Transmembrane</keyword>
<feature type="transmembrane region" description="Helical" evidence="1">
    <location>
        <begin position="51"/>
        <end position="74"/>
    </location>
</feature>
<feature type="transmembrane region" description="Helical" evidence="1">
    <location>
        <begin position="224"/>
        <end position="242"/>
    </location>
</feature>
<keyword evidence="1" id="KW-0472">Membrane</keyword>
<feature type="transmembrane region" description="Helical" evidence="1">
    <location>
        <begin position="347"/>
        <end position="364"/>
    </location>
</feature>
<gene>
    <name evidence="4" type="ORF">SAMN05443248_2325</name>
</gene>
<proteinExistence type="predicted"/>
<evidence type="ECO:0000256" key="1">
    <source>
        <dbReference type="SAM" id="Phobius"/>
    </source>
</evidence>
<dbReference type="GO" id="GO:0016747">
    <property type="term" value="F:acyltransferase activity, transferring groups other than amino-acyl groups"/>
    <property type="evidence" value="ECO:0007669"/>
    <property type="project" value="InterPro"/>
</dbReference>
<organism evidence="4 5">
    <name type="scientific">Bradyrhizobium erythrophlei</name>
    <dbReference type="NCBI Taxonomy" id="1437360"/>
    <lineage>
        <taxon>Bacteria</taxon>
        <taxon>Pseudomonadati</taxon>
        <taxon>Pseudomonadota</taxon>
        <taxon>Alphaproteobacteria</taxon>
        <taxon>Hyphomicrobiales</taxon>
        <taxon>Nitrobacteraceae</taxon>
        <taxon>Bradyrhizobium</taxon>
    </lineage>
</organism>
<dbReference type="GO" id="GO:0009103">
    <property type="term" value="P:lipopolysaccharide biosynthetic process"/>
    <property type="evidence" value="ECO:0007669"/>
    <property type="project" value="TreeGrafter"/>
</dbReference>
<feature type="domain" description="SGNH" evidence="3">
    <location>
        <begin position="444"/>
        <end position="673"/>
    </location>
</feature>
<name>A0A1M5LQW7_9BRAD</name>
<dbReference type="PANTHER" id="PTHR23028:SF53">
    <property type="entry name" value="ACYL_TRANSF_3 DOMAIN-CONTAINING PROTEIN"/>
    <property type="match status" value="1"/>
</dbReference>
<dbReference type="GO" id="GO:0016787">
    <property type="term" value="F:hydrolase activity"/>
    <property type="evidence" value="ECO:0007669"/>
    <property type="project" value="UniProtKB-KW"/>
</dbReference>
<evidence type="ECO:0000259" key="2">
    <source>
        <dbReference type="Pfam" id="PF01757"/>
    </source>
</evidence>
<dbReference type="Proteomes" id="UP000189796">
    <property type="component" value="Chromosome I"/>
</dbReference>
<sequence>MAFDRHSDNSGDSQFVGISNVDPRGSYISAIDGLRAFAVLSVMAYHLKSEFLLGGFVGVDVFFVISGYVVANSIIGRHFASFKEVALYFYARRFLRIMPALIVMLLIASMATIAFVPDAWLSQSNRNTAFFAFFGLSNVRLAQSADDHYFGPRTDFNPFAHTWSLGLEEQFYLIFPFIIGAALLFPAYRRAVVCSALILSLLSLGTSAVLTSRHPVFSFFQIPSRFWELGIGLLLALTSISWRPRFDRAGIVFLNVLGACFLVLLTFSFVFCDETHFPFPWAIPPAVATAGLLMVVSCNHRTTVSSILSMRWLSFIGLLSYSLYLWHWPVYVLMRWTTGLESLSEQLTALLLTFLVATASYFMVELPVRYSKRVSALPRAAVVGLFCFATISAAALSREAFKLQNHISLSVTSHDDSWSNAPPANVGCVLFLNDDEIRSDTPFACKAASGRQMLVAGDSHAGAYARMLAQFSNDQDMPVAIYSSPGCAFMNFRVPMRRLERKCALFGEATRKNLLARANSRTIVFLPSLRIDRLRDQWGGFSAPMPQVGDEAADEARTLIERLSNRGSIVVMEAPTPVFWSPPFRCADWFNRNNPICRRGFVTSRSEFDARRAIVLDLERSFSRTIKRVMIWDVGPTLCSASSCNAFENGKPLFYDGDHLSGYGNDVLYPVFRRELIQFQDSIFSAGR</sequence>
<dbReference type="PANTHER" id="PTHR23028">
    <property type="entry name" value="ACETYLTRANSFERASE"/>
    <property type="match status" value="1"/>
</dbReference>
<dbReference type="InterPro" id="IPR050879">
    <property type="entry name" value="Acyltransferase_3"/>
</dbReference>
<feature type="transmembrane region" description="Helical" evidence="1">
    <location>
        <begin position="171"/>
        <end position="188"/>
    </location>
</feature>
<dbReference type="OrthoDB" id="505919at2"/>
<feature type="transmembrane region" description="Helical" evidence="1">
    <location>
        <begin position="94"/>
        <end position="116"/>
    </location>
</feature>
<keyword evidence="4" id="KW-0012">Acyltransferase</keyword>
<feature type="transmembrane region" description="Helical" evidence="1">
    <location>
        <begin position="308"/>
        <end position="327"/>
    </location>
</feature>
<evidence type="ECO:0000313" key="4">
    <source>
        <dbReference type="EMBL" id="SHG67431.1"/>
    </source>
</evidence>
<reference evidence="4 5" key="1">
    <citation type="submission" date="2016-11" db="EMBL/GenBank/DDBJ databases">
        <authorList>
            <person name="Jaros S."/>
            <person name="Januszkiewicz K."/>
            <person name="Wedrychowicz H."/>
        </authorList>
    </citation>
    <scope>NUCLEOTIDE SEQUENCE [LARGE SCALE GENOMIC DNA]</scope>
    <source>
        <strain evidence="4 5">GAS138</strain>
    </source>
</reference>
<feature type="transmembrane region" description="Helical" evidence="1">
    <location>
        <begin position="193"/>
        <end position="212"/>
    </location>
</feature>
<keyword evidence="4" id="KW-0378">Hydrolase</keyword>